<evidence type="ECO:0000259" key="2">
    <source>
        <dbReference type="PROSITE" id="PS51159"/>
    </source>
</evidence>
<dbReference type="InterPro" id="IPR050782">
    <property type="entry name" value="PP1_regulatory_subunit_3"/>
</dbReference>
<keyword evidence="4" id="KW-1185">Reference proteome</keyword>
<dbReference type="OrthoDB" id="1881at2759"/>
<feature type="region of interest" description="Disordered" evidence="1">
    <location>
        <begin position="1"/>
        <end position="49"/>
    </location>
</feature>
<feature type="compositionally biased region" description="Low complexity" evidence="1">
    <location>
        <begin position="1"/>
        <end position="16"/>
    </location>
</feature>
<dbReference type="Proteomes" id="UP000283509">
    <property type="component" value="Unassembled WGS sequence"/>
</dbReference>
<dbReference type="Gene3D" id="2.60.40.2440">
    <property type="entry name" value="Carbohydrate binding type-21 domain"/>
    <property type="match status" value="1"/>
</dbReference>
<dbReference type="PANTHER" id="PTHR12307:SF36">
    <property type="entry name" value="GLYCOGEN-BINDING SUBUNIT 76A"/>
    <property type="match status" value="1"/>
</dbReference>
<dbReference type="EMBL" id="QCYY01000913">
    <property type="protein sequence ID" value="ROT81831.1"/>
    <property type="molecule type" value="Genomic_DNA"/>
</dbReference>
<feature type="domain" description="CBM21" evidence="2">
    <location>
        <begin position="28"/>
        <end position="137"/>
    </location>
</feature>
<dbReference type="STRING" id="6689.A0A423TZF6"/>
<sequence length="137" mass="15018">MNEHTPPTTTRSNPPTDHGFVLVSPPGDGGAQAEALADQWSSPSASRPRTTLGMKARRNLSYHKQVKVRYTTSNWLAHDDVYADYVPSAATATGASYDLYDTFTFALPLPSSNQADKLEFCVCYTCSDAEFWTTTTT</sequence>
<accession>A0A423TZF6</accession>
<gene>
    <name evidence="3" type="ORF">C7M84_025011</name>
</gene>
<evidence type="ECO:0000256" key="1">
    <source>
        <dbReference type="SAM" id="MobiDB-lite"/>
    </source>
</evidence>
<organism evidence="3 4">
    <name type="scientific">Penaeus vannamei</name>
    <name type="common">Whiteleg shrimp</name>
    <name type="synonym">Litopenaeus vannamei</name>
    <dbReference type="NCBI Taxonomy" id="6689"/>
    <lineage>
        <taxon>Eukaryota</taxon>
        <taxon>Metazoa</taxon>
        <taxon>Ecdysozoa</taxon>
        <taxon>Arthropoda</taxon>
        <taxon>Crustacea</taxon>
        <taxon>Multicrustacea</taxon>
        <taxon>Malacostraca</taxon>
        <taxon>Eumalacostraca</taxon>
        <taxon>Eucarida</taxon>
        <taxon>Decapoda</taxon>
        <taxon>Dendrobranchiata</taxon>
        <taxon>Penaeoidea</taxon>
        <taxon>Penaeidae</taxon>
        <taxon>Penaeus</taxon>
    </lineage>
</organism>
<dbReference type="GO" id="GO:0005979">
    <property type="term" value="P:regulation of glycogen biosynthetic process"/>
    <property type="evidence" value="ECO:0007669"/>
    <property type="project" value="TreeGrafter"/>
</dbReference>
<proteinExistence type="predicted"/>
<name>A0A423TZF6_PENVA</name>
<dbReference type="InterPro" id="IPR005036">
    <property type="entry name" value="CBM21_dom"/>
</dbReference>
<protein>
    <recommendedName>
        <fullName evidence="2">CBM21 domain-containing protein</fullName>
    </recommendedName>
</protein>
<evidence type="ECO:0000313" key="4">
    <source>
        <dbReference type="Proteomes" id="UP000283509"/>
    </source>
</evidence>
<feature type="compositionally biased region" description="Polar residues" evidence="1">
    <location>
        <begin position="39"/>
        <end position="49"/>
    </location>
</feature>
<dbReference type="PROSITE" id="PS51159">
    <property type="entry name" value="CBM21"/>
    <property type="match status" value="1"/>
</dbReference>
<comment type="caution">
    <text evidence="3">The sequence shown here is derived from an EMBL/GenBank/DDBJ whole genome shotgun (WGS) entry which is preliminary data.</text>
</comment>
<dbReference type="PANTHER" id="PTHR12307">
    <property type="entry name" value="PROTEIN PHOSPHATASE 1 REGULATORY SUBUNIT"/>
    <property type="match status" value="1"/>
</dbReference>
<reference evidence="3 4" key="2">
    <citation type="submission" date="2019-01" db="EMBL/GenBank/DDBJ databases">
        <title>The decoding of complex shrimp genome reveals the adaptation for benthos swimmer, frequently molting mechanism and breeding impact on genome.</title>
        <authorList>
            <person name="Sun Y."/>
            <person name="Gao Y."/>
            <person name="Yu Y."/>
        </authorList>
    </citation>
    <scope>NUCLEOTIDE SEQUENCE [LARGE SCALE GENOMIC DNA]</scope>
    <source>
        <tissue evidence="3">Muscle</tissue>
    </source>
</reference>
<dbReference type="AlphaFoldDB" id="A0A423TZF6"/>
<dbReference type="Pfam" id="PF03370">
    <property type="entry name" value="CBM_21"/>
    <property type="match status" value="1"/>
</dbReference>
<dbReference type="GO" id="GO:2001069">
    <property type="term" value="F:glycogen binding"/>
    <property type="evidence" value="ECO:0007669"/>
    <property type="project" value="TreeGrafter"/>
</dbReference>
<dbReference type="GO" id="GO:0008157">
    <property type="term" value="F:protein phosphatase 1 binding"/>
    <property type="evidence" value="ECO:0007669"/>
    <property type="project" value="TreeGrafter"/>
</dbReference>
<dbReference type="GO" id="GO:0000164">
    <property type="term" value="C:protein phosphatase type 1 complex"/>
    <property type="evidence" value="ECO:0007669"/>
    <property type="project" value="TreeGrafter"/>
</dbReference>
<reference evidence="3 4" key="1">
    <citation type="submission" date="2018-04" db="EMBL/GenBank/DDBJ databases">
        <authorList>
            <person name="Zhang X."/>
            <person name="Yuan J."/>
            <person name="Li F."/>
            <person name="Xiang J."/>
        </authorList>
    </citation>
    <scope>NUCLEOTIDE SEQUENCE [LARGE SCALE GENOMIC DNA]</scope>
    <source>
        <tissue evidence="3">Muscle</tissue>
    </source>
</reference>
<evidence type="ECO:0000313" key="3">
    <source>
        <dbReference type="EMBL" id="ROT81831.1"/>
    </source>
</evidence>
<dbReference type="InterPro" id="IPR038175">
    <property type="entry name" value="CBM21_dom_sf"/>
</dbReference>